<feature type="non-terminal residue" evidence="1">
    <location>
        <position position="1"/>
    </location>
</feature>
<reference evidence="1 2" key="1">
    <citation type="submission" date="2017-11" db="EMBL/GenBank/DDBJ databases">
        <title>De novo assembly and phasing of dikaryotic genomes from two isolates of Puccinia coronata f. sp. avenae, the causal agent of oat crown rust.</title>
        <authorList>
            <person name="Miller M.E."/>
            <person name="Zhang Y."/>
            <person name="Omidvar V."/>
            <person name="Sperschneider J."/>
            <person name="Schwessinger B."/>
            <person name="Raley C."/>
            <person name="Palmer J.M."/>
            <person name="Garnica D."/>
            <person name="Upadhyaya N."/>
            <person name="Rathjen J."/>
            <person name="Taylor J.M."/>
            <person name="Park R.F."/>
            <person name="Dodds P.N."/>
            <person name="Hirsch C.D."/>
            <person name="Kianian S.F."/>
            <person name="Figueroa M."/>
        </authorList>
    </citation>
    <scope>NUCLEOTIDE SEQUENCE [LARGE SCALE GENOMIC DNA]</scope>
    <source>
        <strain evidence="1">12NC29</strain>
    </source>
</reference>
<comment type="caution">
    <text evidence="1">The sequence shown here is derived from an EMBL/GenBank/DDBJ whole genome shotgun (WGS) entry which is preliminary data.</text>
</comment>
<keyword evidence="2" id="KW-1185">Reference proteome</keyword>
<evidence type="ECO:0000313" key="2">
    <source>
        <dbReference type="Proteomes" id="UP000235388"/>
    </source>
</evidence>
<dbReference type="EMBL" id="PGCJ01000640">
    <property type="protein sequence ID" value="PLW25190.1"/>
    <property type="molecule type" value="Genomic_DNA"/>
</dbReference>
<dbReference type="Proteomes" id="UP000235388">
    <property type="component" value="Unassembled WGS sequence"/>
</dbReference>
<name>A0A2N5TI76_9BASI</name>
<sequence>SQLRGSRYFGTLIRVLWYLYKGYFGTLIRVQGTITRTLIRVLPYKGTSTLIRVRYPYKGVPGTLIRVPKYPYKGTCTLIRVQVPL</sequence>
<evidence type="ECO:0000313" key="1">
    <source>
        <dbReference type="EMBL" id="PLW25190.1"/>
    </source>
</evidence>
<dbReference type="AlphaFoldDB" id="A0A2N5TI76"/>
<accession>A0A2N5TI76</accession>
<proteinExistence type="predicted"/>
<gene>
    <name evidence="1" type="ORF">PCANC_25392</name>
</gene>
<organism evidence="1 2">
    <name type="scientific">Puccinia coronata f. sp. avenae</name>
    <dbReference type="NCBI Taxonomy" id="200324"/>
    <lineage>
        <taxon>Eukaryota</taxon>
        <taxon>Fungi</taxon>
        <taxon>Dikarya</taxon>
        <taxon>Basidiomycota</taxon>
        <taxon>Pucciniomycotina</taxon>
        <taxon>Pucciniomycetes</taxon>
        <taxon>Pucciniales</taxon>
        <taxon>Pucciniaceae</taxon>
        <taxon>Puccinia</taxon>
    </lineage>
</organism>
<protein>
    <submittedName>
        <fullName evidence="1">Uncharacterized protein</fullName>
    </submittedName>
</protein>